<dbReference type="Gene3D" id="2.130.10.10">
    <property type="entry name" value="YVTN repeat-like/Quinoprotein amine dehydrogenase"/>
    <property type="match status" value="1"/>
</dbReference>
<name>A0A940DHM3_9BACT</name>
<evidence type="ECO:0000313" key="3">
    <source>
        <dbReference type="Proteomes" id="UP000712007"/>
    </source>
</evidence>
<protein>
    <recommendedName>
        <fullName evidence="1">PorZ N-terminal beta-propeller domain-containing protein</fullName>
    </recommendedName>
</protein>
<organism evidence="2 3">
    <name type="scientific">Candidatus Aphodosoma intestinipullorum</name>
    <dbReference type="NCBI Taxonomy" id="2840674"/>
    <lineage>
        <taxon>Bacteria</taxon>
        <taxon>Pseudomonadati</taxon>
        <taxon>Bacteroidota</taxon>
        <taxon>Bacteroidia</taxon>
        <taxon>Bacteroidales</taxon>
        <taxon>Candidatus Aphodosoma</taxon>
    </lineage>
</organism>
<dbReference type="Proteomes" id="UP000712007">
    <property type="component" value="Unassembled WGS sequence"/>
</dbReference>
<sequence>MKIRPVHIILLLLILTAPALSAKIPMGSWRTHLAYNNIVNIAQTPDKVYGISQDGAMFSVGKHDDNVEIYSKIYGLNDNNVSYINYSNGNGVLVVAYSNSNIDLITDDNEIINIPDIYSSNSINADKSINDICFNRETAYVGCGFGIVALDMNKCEVKDTYIIGDNGSFISVNAVRVHEDRIYALSGSLIYHAPLTGVNLLNYQNWERMSVPTTAQTVSMAIHGGMIYVTDTEHNLLKYSISDNEWSDGEKGIAYVNDNDGILWTIDTSGYITATIDGEKVTVHGFSPMKTAYDSFRKTIWFSDTRGIMRYDMASQAYAPFKPSGPAVNYAWRIKNYHDRMYVVPGGRWASQYSRPAYAMIFDSNDTWLNIDYSTIVATTGSEALDFVDIIATPEDKRHFFAASYGFGLFEFQDDMPLRVYNAGNSGVESIYPKGTADQFARYQRIDGQTYDEEGNLWFLNMGTPSVVKYLKDGVVKGLQYASLSNMNAIQDILIDKHNPYIKYIITPVISGSGTTSLFVIDDNGTKYDESDDRTRMFSSFIDQDGNPFKPSVLRCIAQDNDGTIWIGTDSGPILLGSGYGVFDDDFTITRVKIPRNDGTNAADFLLDNTQVNAISVDGGNRKWIGTETAGVFLMSPDGETTLEHFTTDNSPLLSDNIICLDINDITGEVFFGTGNGIISYQSDASEGGEDFSDVHAYPNPVREDYHGLITITGLMKDTRVRITDVSGSVVYETVSNGGVATWDGTRPDGQRVATGVYIAMCISDNGKKHAMTKILVIN</sequence>
<dbReference type="Pfam" id="PF07494">
    <property type="entry name" value="Reg_prop"/>
    <property type="match status" value="1"/>
</dbReference>
<evidence type="ECO:0000259" key="1">
    <source>
        <dbReference type="Pfam" id="PF21544"/>
    </source>
</evidence>
<dbReference type="EMBL" id="JADIMV010000003">
    <property type="protein sequence ID" value="MBO8439054.1"/>
    <property type="molecule type" value="Genomic_DNA"/>
</dbReference>
<accession>A0A940DHM3</accession>
<comment type="caution">
    <text evidence="2">The sequence shown here is derived from an EMBL/GenBank/DDBJ whole genome shotgun (WGS) entry which is preliminary data.</text>
</comment>
<proteinExistence type="predicted"/>
<gene>
    <name evidence="2" type="ORF">IAC51_00200</name>
</gene>
<reference evidence="2" key="2">
    <citation type="journal article" date="2021" name="PeerJ">
        <title>Extensive microbial diversity within the chicken gut microbiome revealed by metagenomics and culture.</title>
        <authorList>
            <person name="Gilroy R."/>
            <person name="Ravi A."/>
            <person name="Getino M."/>
            <person name="Pursley I."/>
            <person name="Horton D.L."/>
            <person name="Alikhan N.F."/>
            <person name="Baker D."/>
            <person name="Gharbi K."/>
            <person name="Hall N."/>
            <person name="Watson M."/>
            <person name="Adriaenssens E.M."/>
            <person name="Foster-Nyarko E."/>
            <person name="Jarju S."/>
            <person name="Secka A."/>
            <person name="Antonio M."/>
            <person name="Oren A."/>
            <person name="Chaudhuri R.R."/>
            <person name="La Ragione R."/>
            <person name="Hildebrand F."/>
            <person name="Pallen M.J."/>
        </authorList>
    </citation>
    <scope>NUCLEOTIDE SEQUENCE</scope>
    <source>
        <strain evidence="2">3924</strain>
    </source>
</reference>
<dbReference type="SUPFAM" id="SSF63829">
    <property type="entry name" value="Calcium-dependent phosphotriesterase"/>
    <property type="match status" value="1"/>
</dbReference>
<feature type="domain" description="PorZ N-terminal beta-propeller" evidence="1">
    <location>
        <begin position="54"/>
        <end position="207"/>
    </location>
</feature>
<dbReference type="InterPro" id="IPR011110">
    <property type="entry name" value="Reg_prop"/>
</dbReference>
<dbReference type="InterPro" id="IPR015943">
    <property type="entry name" value="WD40/YVTN_repeat-like_dom_sf"/>
</dbReference>
<dbReference type="Pfam" id="PF21544">
    <property type="entry name" value="PorZ_N_b_propeller"/>
    <property type="match status" value="1"/>
</dbReference>
<evidence type="ECO:0000313" key="2">
    <source>
        <dbReference type="EMBL" id="MBO8439054.1"/>
    </source>
</evidence>
<dbReference type="SUPFAM" id="SSF101898">
    <property type="entry name" value="NHL repeat"/>
    <property type="match status" value="1"/>
</dbReference>
<reference evidence="2" key="1">
    <citation type="submission" date="2020-10" db="EMBL/GenBank/DDBJ databases">
        <authorList>
            <person name="Gilroy R."/>
        </authorList>
    </citation>
    <scope>NUCLEOTIDE SEQUENCE</scope>
    <source>
        <strain evidence="2">3924</strain>
    </source>
</reference>
<dbReference type="InterPro" id="IPR048954">
    <property type="entry name" value="PorZ_N"/>
</dbReference>
<dbReference type="AlphaFoldDB" id="A0A940DHM3"/>